<feature type="compositionally biased region" description="Basic and acidic residues" evidence="7">
    <location>
        <begin position="287"/>
        <end position="307"/>
    </location>
</feature>
<dbReference type="SUPFAM" id="SSF54814">
    <property type="entry name" value="Prokaryotic type KH domain (KH-domain type II)"/>
    <property type="match status" value="1"/>
</dbReference>
<dbReference type="EMBL" id="KC999211">
    <property type="protein sequence ID" value="AGT99708.1"/>
    <property type="molecule type" value="Genomic_DNA"/>
</dbReference>
<organism evidence="9">
    <name type="scientific">uncultured organism</name>
    <dbReference type="NCBI Taxonomy" id="155900"/>
    <lineage>
        <taxon>unclassified sequences</taxon>
        <taxon>environmental samples</taxon>
    </lineage>
</organism>
<evidence type="ECO:0000313" key="9">
    <source>
        <dbReference type="EMBL" id="AGT99708.1"/>
    </source>
</evidence>
<feature type="domain" description="KH type-2" evidence="8">
    <location>
        <begin position="16"/>
        <end position="86"/>
    </location>
</feature>
<dbReference type="NCBIfam" id="NF003219">
    <property type="entry name" value="PRK04191.1"/>
    <property type="match status" value="1"/>
</dbReference>
<dbReference type="HAMAP" id="MF_01309_A">
    <property type="entry name" value="Ribosomal_uS3_A"/>
    <property type="match status" value="1"/>
</dbReference>
<dbReference type="Gene3D" id="3.30.1140.32">
    <property type="entry name" value="Ribosomal protein S3, C-terminal domain"/>
    <property type="match status" value="1"/>
</dbReference>
<dbReference type="InterPro" id="IPR015946">
    <property type="entry name" value="KH_dom-like_a/b"/>
</dbReference>
<dbReference type="NCBIfam" id="TIGR01008">
    <property type="entry name" value="uS3_euk_arch"/>
    <property type="match status" value="1"/>
</dbReference>
<dbReference type="InterPro" id="IPR001351">
    <property type="entry name" value="Ribosomal_uS3_C"/>
</dbReference>
<keyword evidence="3" id="KW-0694">RNA-binding</keyword>
<dbReference type="InterPro" id="IPR027488">
    <property type="entry name" value="Ribosomal_uS3_arc"/>
</dbReference>
<comment type="similarity">
    <text evidence="1">Belongs to the universal ribosomal protein uS3 family.</text>
</comment>
<dbReference type="PANTHER" id="PTHR11760">
    <property type="entry name" value="30S/40S RIBOSOMAL PROTEIN S3"/>
    <property type="match status" value="1"/>
</dbReference>
<evidence type="ECO:0000256" key="1">
    <source>
        <dbReference type="ARBA" id="ARBA00010761"/>
    </source>
</evidence>
<dbReference type="InterPro" id="IPR004044">
    <property type="entry name" value="KH_dom_type_2"/>
</dbReference>
<dbReference type="InterPro" id="IPR036419">
    <property type="entry name" value="Ribosomal_S3_C_sf"/>
</dbReference>
<evidence type="ECO:0000256" key="7">
    <source>
        <dbReference type="SAM" id="MobiDB-lite"/>
    </source>
</evidence>
<dbReference type="Pfam" id="PF07650">
    <property type="entry name" value="KH_2"/>
    <property type="match status" value="1"/>
</dbReference>
<dbReference type="FunFam" id="3.30.300.20:FF:000001">
    <property type="entry name" value="30S ribosomal protein S3"/>
    <property type="match status" value="1"/>
</dbReference>
<evidence type="ECO:0000256" key="4">
    <source>
        <dbReference type="ARBA" id="ARBA00022980"/>
    </source>
</evidence>
<keyword evidence="2" id="KW-0699">rRNA-binding</keyword>
<evidence type="ECO:0000256" key="5">
    <source>
        <dbReference type="ARBA" id="ARBA00023274"/>
    </source>
</evidence>
<evidence type="ECO:0000256" key="3">
    <source>
        <dbReference type="ARBA" id="ARBA00022884"/>
    </source>
</evidence>
<feature type="region of interest" description="Disordered" evidence="7">
    <location>
        <begin position="248"/>
        <end position="307"/>
    </location>
</feature>
<dbReference type="PROSITE" id="PS50823">
    <property type="entry name" value="KH_TYPE_2"/>
    <property type="match status" value="1"/>
</dbReference>
<feature type="compositionally biased region" description="Acidic residues" evidence="7">
    <location>
        <begin position="262"/>
        <end position="273"/>
    </location>
</feature>
<dbReference type="InterPro" id="IPR009019">
    <property type="entry name" value="KH_sf_prok-type"/>
</dbReference>
<dbReference type="Pfam" id="PF00189">
    <property type="entry name" value="Ribosomal_S3_C"/>
    <property type="match status" value="1"/>
</dbReference>
<accession>U3GQ56</accession>
<dbReference type="GO" id="GO:1990904">
    <property type="term" value="C:ribonucleoprotein complex"/>
    <property type="evidence" value="ECO:0007669"/>
    <property type="project" value="UniProtKB-KW"/>
</dbReference>
<keyword evidence="4 9" id="KW-0689">Ribosomal protein</keyword>
<name>U3GQ56_9ZZZZ</name>
<dbReference type="CDD" id="cd02411">
    <property type="entry name" value="KH-II_30S_S3_arch"/>
    <property type="match status" value="1"/>
</dbReference>
<dbReference type="SMART" id="SM00322">
    <property type="entry name" value="KH"/>
    <property type="match status" value="1"/>
</dbReference>
<evidence type="ECO:0000259" key="8">
    <source>
        <dbReference type="PROSITE" id="PS50823"/>
    </source>
</evidence>
<dbReference type="AlphaFoldDB" id="U3GQ56"/>
<evidence type="ECO:0000256" key="2">
    <source>
        <dbReference type="ARBA" id="ARBA00022730"/>
    </source>
</evidence>
<sequence>MIEREFIKEKIKHMKVKEFLDAKIGSMAGLGSITIEKTPLGEKIIVEAVRPGLIIGRGGKMIQELTATLRTKFKLENPQIEVREIERPNLSASVMAKKVASDLERFGSSRFKAIGYKTLTQIMKSGALGAEIVIGGRGVPGARAHTWRFPAGYMKKSGQIALEQVDHVKTSANLRSGTVGVQVRIMHPDIQLPDKIDIIENVQIPEDVQKEIDALEKEEQAILKPKAKKKKKSKEALADDAGIVVIEAESKKTKRKKAEKVDEVELDENETESSDEKSDLEINTNESEQKEAAKNDEGIQDSKESEQ</sequence>
<dbReference type="InterPro" id="IPR057258">
    <property type="entry name" value="Ribosomal_uS3"/>
</dbReference>
<evidence type="ECO:0000256" key="6">
    <source>
        <dbReference type="ARBA" id="ARBA00035521"/>
    </source>
</evidence>
<dbReference type="GO" id="GO:0019843">
    <property type="term" value="F:rRNA binding"/>
    <property type="evidence" value="ECO:0007669"/>
    <property type="project" value="UniProtKB-KW"/>
</dbReference>
<keyword evidence="5" id="KW-0687">Ribonucleoprotein</keyword>
<dbReference type="Gene3D" id="3.30.300.20">
    <property type="match status" value="1"/>
</dbReference>
<protein>
    <recommendedName>
        <fullName evidence="6">30S ribosomal protein S3</fullName>
    </recommendedName>
</protein>
<dbReference type="PANTHER" id="PTHR11760:SF32">
    <property type="entry name" value="SMALL RIBOSOMAL SUBUNIT PROTEIN US3"/>
    <property type="match status" value="1"/>
</dbReference>
<proteinExistence type="inferred from homology"/>
<dbReference type="GO" id="GO:0003735">
    <property type="term" value="F:structural constituent of ribosome"/>
    <property type="evidence" value="ECO:0007669"/>
    <property type="project" value="InterPro"/>
</dbReference>
<dbReference type="InterPro" id="IPR004087">
    <property type="entry name" value="KH_dom"/>
</dbReference>
<reference evidence="9" key="1">
    <citation type="journal article" date="2015" name="Nat. Commun.">
        <title>Diverse, uncultivated ultra-small bacterial cells in groundwater.</title>
        <authorList>
            <person name="Luef B."/>
            <person name="Frischkorn K.R."/>
            <person name="Wrighton K.C."/>
            <person name="Holman H.-Y.N."/>
            <person name="Birarda G."/>
            <person name="Thomas B.C."/>
            <person name="Singh A."/>
            <person name="Williams K.H."/>
            <person name="Siegerist C.E."/>
            <person name="Tringe S.G."/>
            <person name="Downing K.H."/>
            <person name="Comolli L.R."/>
            <person name="Banfield J.F."/>
        </authorList>
    </citation>
    <scope>NUCLEOTIDE SEQUENCE</scope>
</reference>
<dbReference type="InterPro" id="IPR005703">
    <property type="entry name" value="Ribosomal_uS3_euk/arc"/>
</dbReference>
<dbReference type="SUPFAM" id="SSF54821">
    <property type="entry name" value="Ribosomal protein S3 C-terminal domain"/>
    <property type="match status" value="1"/>
</dbReference>